<evidence type="ECO:0000313" key="1">
    <source>
        <dbReference type="EMBL" id="ETO11381.1"/>
    </source>
</evidence>
<dbReference type="EMBL" id="ASPP01022536">
    <property type="protein sequence ID" value="ETO11381.1"/>
    <property type="molecule type" value="Genomic_DNA"/>
</dbReference>
<organism evidence="1 2">
    <name type="scientific">Reticulomyxa filosa</name>
    <dbReference type="NCBI Taxonomy" id="46433"/>
    <lineage>
        <taxon>Eukaryota</taxon>
        <taxon>Sar</taxon>
        <taxon>Rhizaria</taxon>
        <taxon>Retaria</taxon>
        <taxon>Foraminifera</taxon>
        <taxon>Monothalamids</taxon>
        <taxon>Reticulomyxidae</taxon>
        <taxon>Reticulomyxa</taxon>
    </lineage>
</organism>
<dbReference type="InterPro" id="IPR027417">
    <property type="entry name" value="P-loop_NTPase"/>
</dbReference>
<dbReference type="Proteomes" id="UP000023152">
    <property type="component" value="Unassembled WGS sequence"/>
</dbReference>
<dbReference type="Gene3D" id="3.40.50.300">
    <property type="entry name" value="P-loop containing nucleotide triphosphate hydrolases"/>
    <property type="match status" value="1"/>
</dbReference>
<comment type="caution">
    <text evidence="1">The sequence shown here is derived from an EMBL/GenBank/DDBJ whole genome shotgun (WGS) entry which is preliminary data.</text>
</comment>
<evidence type="ECO:0000313" key="2">
    <source>
        <dbReference type="Proteomes" id="UP000023152"/>
    </source>
</evidence>
<protein>
    <submittedName>
        <fullName evidence="1">Uncharacterized protein</fullName>
    </submittedName>
</protein>
<gene>
    <name evidence="1" type="ORF">RFI_25995</name>
</gene>
<reference evidence="1 2" key="1">
    <citation type="journal article" date="2013" name="Curr. Biol.">
        <title>The Genome of the Foraminiferan Reticulomyxa filosa.</title>
        <authorList>
            <person name="Glockner G."/>
            <person name="Hulsmann N."/>
            <person name="Schleicher M."/>
            <person name="Noegel A.A."/>
            <person name="Eichinger L."/>
            <person name="Gallinger C."/>
            <person name="Pawlowski J."/>
            <person name="Sierra R."/>
            <person name="Euteneuer U."/>
            <person name="Pillet L."/>
            <person name="Moustafa A."/>
            <person name="Platzer M."/>
            <person name="Groth M."/>
            <person name="Szafranski K."/>
            <person name="Schliwa M."/>
        </authorList>
    </citation>
    <scope>NUCLEOTIDE SEQUENCE [LARGE SCALE GENOMIC DNA]</scope>
</reference>
<sequence>MAYLRHEMDIVREHLLTYKHFLLARHHLLQMSWVGLTETFDQSIRQLTVFWGLCSDMIPRKVNANVDKWYIQQKDNIVSADESKHNEKEQLTEKSKLATKEELQDIAKHNIYDIQLYALAKVLYLQQDLVFLATTLDEKEYQCSRKPTKDHSHDIRARFNNQFDNRFSADQNRGSNSNEGVKYICL</sequence>
<name>X6MCM8_RETFI</name>
<proteinExistence type="predicted"/>
<dbReference type="AlphaFoldDB" id="X6MCM8"/>
<keyword evidence="2" id="KW-1185">Reference proteome</keyword>
<accession>X6MCM8</accession>